<dbReference type="EMBL" id="CP030840">
    <property type="protein sequence ID" value="AXC15506.1"/>
    <property type="molecule type" value="Genomic_DNA"/>
</dbReference>
<sequence>MTTSDVNTAISRSLQLCEAAALARRYFAAERRTHSVPPRNHDSSPSAPKLLKGSLSTGAIVAQKTGPSGYENGMAAATNDVGLSRCPTDAVSP</sequence>
<dbReference type="KEGG" id="abas:ACPOL_6265"/>
<keyword evidence="3" id="KW-1185">Reference proteome</keyword>
<dbReference type="RefSeq" id="WP_236657598.1">
    <property type="nucleotide sequence ID" value="NZ_CP030840.1"/>
</dbReference>
<dbReference type="Proteomes" id="UP000253606">
    <property type="component" value="Chromosome"/>
</dbReference>
<reference evidence="2 3" key="1">
    <citation type="journal article" date="2018" name="Front. Microbiol.">
        <title>Hydrolytic Capabilities as a Key to Environmental Success: Chitinolytic and Cellulolytic Acidobacteria From Acidic Sub-arctic Soils and Boreal Peatlands.</title>
        <authorList>
            <person name="Belova S.E."/>
            <person name="Ravin N.V."/>
            <person name="Pankratov T.A."/>
            <person name="Rakitin A.L."/>
            <person name="Ivanova A.A."/>
            <person name="Beletsky A.V."/>
            <person name="Mardanov A.V."/>
            <person name="Sinninghe Damste J.S."/>
            <person name="Dedysh S.N."/>
        </authorList>
    </citation>
    <scope>NUCLEOTIDE SEQUENCE [LARGE SCALE GENOMIC DNA]</scope>
    <source>
        <strain evidence="2 3">SBC82</strain>
    </source>
</reference>
<evidence type="ECO:0000256" key="1">
    <source>
        <dbReference type="SAM" id="MobiDB-lite"/>
    </source>
</evidence>
<organism evidence="2 3">
    <name type="scientific">Acidisarcina polymorpha</name>
    <dbReference type="NCBI Taxonomy" id="2211140"/>
    <lineage>
        <taxon>Bacteria</taxon>
        <taxon>Pseudomonadati</taxon>
        <taxon>Acidobacteriota</taxon>
        <taxon>Terriglobia</taxon>
        <taxon>Terriglobales</taxon>
        <taxon>Acidobacteriaceae</taxon>
        <taxon>Acidisarcina</taxon>
    </lineage>
</organism>
<gene>
    <name evidence="2" type="ORF">ACPOL_6265</name>
</gene>
<evidence type="ECO:0000313" key="3">
    <source>
        <dbReference type="Proteomes" id="UP000253606"/>
    </source>
</evidence>
<evidence type="ECO:0000313" key="2">
    <source>
        <dbReference type="EMBL" id="AXC15506.1"/>
    </source>
</evidence>
<protein>
    <submittedName>
        <fullName evidence="2">Beta-lactamase</fullName>
    </submittedName>
</protein>
<feature type="region of interest" description="Disordered" evidence="1">
    <location>
        <begin position="31"/>
        <end position="52"/>
    </location>
</feature>
<dbReference type="AlphaFoldDB" id="A0A2Z5GA92"/>
<accession>A0A2Z5GA92</accession>
<name>A0A2Z5GA92_9BACT</name>
<proteinExistence type="predicted"/>